<evidence type="ECO:0000256" key="3">
    <source>
        <dbReference type="ARBA" id="ARBA00022475"/>
    </source>
</evidence>
<sequence>MISNLPLAISVGVMASCGVVLLLERGIVRSFIGIILMGNAVNLLFLAAGGAAGKSAIVGMWPVSEMSDPLPQAMVLTAIVITLALTGFVMALAHRAWQLSSSDIITDDDEDARIARRAAENDMSESDYAGDLDEPDQGDDPDPGGHHPARGENVQAITGSSPEDQRDGGPR</sequence>
<dbReference type="Pfam" id="PF00420">
    <property type="entry name" value="Oxidored_q2"/>
    <property type="match status" value="1"/>
</dbReference>
<evidence type="ECO:0000256" key="2">
    <source>
        <dbReference type="ARBA" id="ARBA00010388"/>
    </source>
</evidence>
<feature type="transmembrane region" description="Helical" evidence="8">
    <location>
        <begin position="73"/>
        <end position="93"/>
    </location>
</feature>
<dbReference type="GO" id="GO:0005886">
    <property type="term" value="C:plasma membrane"/>
    <property type="evidence" value="ECO:0007669"/>
    <property type="project" value="UniProtKB-SubCell"/>
</dbReference>
<dbReference type="PANTHER" id="PTHR34583">
    <property type="entry name" value="ANTIPORTER SUBUNIT MNHC2-RELATED"/>
    <property type="match status" value="1"/>
</dbReference>
<organism evidence="9 10">
    <name type="scientific">Dermatophilus congolensis</name>
    <dbReference type="NCBI Taxonomy" id="1863"/>
    <lineage>
        <taxon>Bacteria</taxon>
        <taxon>Bacillati</taxon>
        <taxon>Actinomycetota</taxon>
        <taxon>Actinomycetes</taxon>
        <taxon>Micrococcales</taxon>
        <taxon>Dermatophilaceae</taxon>
        <taxon>Dermatophilus</taxon>
    </lineage>
</organism>
<evidence type="ECO:0000256" key="1">
    <source>
        <dbReference type="ARBA" id="ARBA00004651"/>
    </source>
</evidence>
<keyword evidence="6 8" id="KW-0472">Membrane</keyword>
<evidence type="ECO:0000256" key="4">
    <source>
        <dbReference type="ARBA" id="ARBA00022692"/>
    </source>
</evidence>
<dbReference type="EMBL" id="UFYA01000001">
    <property type="protein sequence ID" value="STD07910.1"/>
    <property type="molecule type" value="Genomic_DNA"/>
</dbReference>
<feature type="region of interest" description="Disordered" evidence="7">
    <location>
        <begin position="118"/>
        <end position="171"/>
    </location>
</feature>
<keyword evidence="4 8" id="KW-0812">Transmembrane</keyword>
<dbReference type="Gene3D" id="1.10.287.3510">
    <property type="match status" value="1"/>
</dbReference>
<comment type="caution">
    <text evidence="9">The sequence shown here is derived from an EMBL/GenBank/DDBJ whole genome shotgun (WGS) entry which is preliminary data.</text>
</comment>
<evidence type="ECO:0000256" key="7">
    <source>
        <dbReference type="SAM" id="MobiDB-lite"/>
    </source>
</evidence>
<name>A0AA46H059_9MICO</name>
<comment type="similarity">
    <text evidence="2">Belongs to the CPA3 antiporters (TC 2.A.63) subunit C family.</text>
</comment>
<proteinExistence type="inferred from homology"/>
<dbReference type="RefSeq" id="WP_115030143.1">
    <property type="nucleotide sequence ID" value="NZ_UFYA01000001.1"/>
</dbReference>
<evidence type="ECO:0000313" key="9">
    <source>
        <dbReference type="EMBL" id="STD07910.1"/>
    </source>
</evidence>
<dbReference type="InterPro" id="IPR039428">
    <property type="entry name" value="NUOK/Mnh_C1-like"/>
</dbReference>
<dbReference type="NCBIfam" id="NF005929">
    <property type="entry name" value="PRK07946.1"/>
    <property type="match status" value="1"/>
</dbReference>
<gene>
    <name evidence="9" type="primary">mrpC</name>
    <name evidence="9" type="ORF">NCTC7915_00882</name>
</gene>
<feature type="compositionally biased region" description="Acidic residues" evidence="7">
    <location>
        <begin position="122"/>
        <end position="142"/>
    </location>
</feature>
<feature type="transmembrane region" description="Helical" evidence="8">
    <location>
        <begin position="6"/>
        <end position="23"/>
    </location>
</feature>
<dbReference type="InterPro" id="IPR050601">
    <property type="entry name" value="CPA3_antiporter_subunitC"/>
</dbReference>
<accession>A0AA46H059</accession>
<evidence type="ECO:0000256" key="8">
    <source>
        <dbReference type="SAM" id="Phobius"/>
    </source>
</evidence>
<protein>
    <submittedName>
        <fullName evidence="9">Multiple resistance and pH homeostasis protein C</fullName>
    </submittedName>
</protein>
<evidence type="ECO:0000256" key="6">
    <source>
        <dbReference type="ARBA" id="ARBA00023136"/>
    </source>
</evidence>
<keyword evidence="5 8" id="KW-1133">Transmembrane helix</keyword>
<evidence type="ECO:0000313" key="10">
    <source>
        <dbReference type="Proteomes" id="UP000254118"/>
    </source>
</evidence>
<comment type="subcellular location">
    <subcellularLocation>
        <location evidence="1">Cell membrane</location>
        <topology evidence="1">Multi-pass membrane protein</topology>
    </subcellularLocation>
</comment>
<keyword evidence="3" id="KW-1003">Cell membrane</keyword>
<evidence type="ECO:0000256" key="5">
    <source>
        <dbReference type="ARBA" id="ARBA00022989"/>
    </source>
</evidence>
<feature type="transmembrane region" description="Helical" evidence="8">
    <location>
        <begin position="30"/>
        <end position="53"/>
    </location>
</feature>
<reference evidence="9 10" key="1">
    <citation type="submission" date="2018-06" db="EMBL/GenBank/DDBJ databases">
        <authorList>
            <consortium name="Pathogen Informatics"/>
            <person name="Doyle S."/>
        </authorList>
    </citation>
    <scope>NUCLEOTIDE SEQUENCE [LARGE SCALE GENOMIC DNA]</scope>
    <source>
        <strain evidence="9 10">NCTC7915</strain>
    </source>
</reference>
<dbReference type="AlphaFoldDB" id="A0AA46H059"/>
<dbReference type="Proteomes" id="UP000254118">
    <property type="component" value="Unassembled WGS sequence"/>
</dbReference>
<dbReference type="PANTHER" id="PTHR34583:SF2">
    <property type="entry name" value="ANTIPORTER SUBUNIT MNHC2-RELATED"/>
    <property type="match status" value="1"/>
</dbReference>